<feature type="domain" description="Deacetylase sirtuin-type" evidence="9">
    <location>
        <begin position="1"/>
        <end position="281"/>
    </location>
</feature>
<dbReference type="EMBL" id="JBJDPD010000003">
    <property type="protein sequence ID" value="MFK4000369.1"/>
    <property type="molecule type" value="Genomic_DNA"/>
</dbReference>
<keyword evidence="3" id="KW-0051">Antiviral defense</keyword>
<dbReference type="EC" id="3.2.2.5" evidence="4"/>
<name>A0ABW8L906_9GAMM</name>
<evidence type="ECO:0000313" key="10">
    <source>
        <dbReference type="EMBL" id="MFK4000369.1"/>
    </source>
</evidence>
<evidence type="ECO:0000256" key="1">
    <source>
        <dbReference type="ARBA" id="ARBA00022801"/>
    </source>
</evidence>
<proteinExistence type="inferred from homology"/>
<dbReference type="InterPro" id="IPR041486">
    <property type="entry name" value="ThsA_STALD"/>
</dbReference>
<comment type="caution">
    <text evidence="8">Lacks conserved residue(s) required for the propagation of feature annotation.</text>
</comment>
<keyword evidence="2" id="KW-0520">NAD</keyword>
<evidence type="ECO:0000256" key="7">
    <source>
        <dbReference type="ARBA" id="ARBA00047575"/>
    </source>
</evidence>
<reference evidence="10 11" key="1">
    <citation type="submission" date="2024-11" db="EMBL/GenBank/DDBJ databases">
        <title>The Natural Products Discovery Center: Release of the First 8490 Sequenced Strains for Exploring Actinobacteria Biosynthetic Diversity.</title>
        <authorList>
            <person name="Kalkreuter E."/>
            <person name="Kautsar S.A."/>
            <person name="Yang D."/>
            <person name="Bader C.D."/>
            <person name="Teijaro C.N."/>
            <person name="Fluegel L."/>
            <person name="Davis C.M."/>
            <person name="Simpson J.R."/>
            <person name="Lauterbach L."/>
            <person name="Steele A.D."/>
            <person name="Gui C."/>
            <person name="Meng S."/>
            <person name="Li G."/>
            <person name="Viehrig K."/>
            <person name="Ye F."/>
            <person name="Su P."/>
            <person name="Kiefer A.F."/>
            <person name="Nichols A."/>
            <person name="Cepeda A.J."/>
            <person name="Yan W."/>
            <person name="Fan B."/>
            <person name="Jiang Y."/>
            <person name="Adhikari A."/>
            <person name="Zheng C.-J."/>
            <person name="Schuster L."/>
            <person name="Cowan T.M."/>
            <person name="Smanski M.J."/>
            <person name="Chevrette M.G."/>
            <person name="De Carvalho L.P.S."/>
            <person name="Shen B."/>
        </authorList>
    </citation>
    <scope>NUCLEOTIDE SEQUENCE [LARGE SCALE GENOMIC DNA]</scope>
    <source>
        <strain evidence="10 11">NPDC077433</strain>
    </source>
</reference>
<dbReference type="CDD" id="cd01406">
    <property type="entry name" value="SIR2-like"/>
    <property type="match status" value="1"/>
</dbReference>
<evidence type="ECO:0000256" key="6">
    <source>
        <dbReference type="ARBA" id="ARBA00035033"/>
    </source>
</evidence>
<comment type="caution">
    <text evidence="10">The sequence shown here is derived from an EMBL/GenBank/DDBJ whole genome shotgun (WGS) entry which is preliminary data.</text>
</comment>
<protein>
    <recommendedName>
        <fullName evidence="6">NAD(+) hydrolase ThsA</fullName>
        <ecNumber evidence="4">3.2.2.5</ecNumber>
    </recommendedName>
</protein>
<dbReference type="PROSITE" id="PS50305">
    <property type="entry name" value="SIRTUIN"/>
    <property type="match status" value="1"/>
</dbReference>
<evidence type="ECO:0000259" key="9">
    <source>
        <dbReference type="PROSITE" id="PS50305"/>
    </source>
</evidence>
<dbReference type="InterPro" id="IPR026590">
    <property type="entry name" value="Ssirtuin_cat_dom"/>
</dbReference>
<evidence type="ECO:0000313" key="11">
    <source>
        <dbReference type="Proteomes" id="UP001620234"/>
    </source>
</evidence>
<organism evidence="10 11">
    <name type="scientific">Psychrobacter namhaensis</name>
    <dbReference type="NCBI Taxonomy" id="292734"/>
    <lineage>
        <taxon>Bacteria</taxon>
        <taxon>Pseudomonadati</taxon>
        <taxon>Pseudomonadota</taxon>
        <taxon>Gammaproteobacteria</taxon>
        <taxon>Moraxellales</taxon>
        <taxon>Moraxellaceae</taxon>
        <taxon>Psychrobacter</taxon>
    </lineage>
</organism>
<dbReference type="RefSeq" id="WP_230709691.1">
    <property type="nucleotide sequence ID" value="NZ_JBJDPD010000003.1"/>
</dbReference>
<accession>A0ABW8L906</accession>
<gene>
    <name evidence="10" type="ORF">ACI2I3_03330</name>
</gene>
<evidence type="ECO:0000256" key="4">
    <source>
        <dbReference type="ARBA" id="ARBA00034327"/>
    </source>
</evidence>
<dbReference type="Gene3D" id="3.40.50.1220">
    <property type="entry name" value="TPP-binding domain"/>
    <property type="match status" value="1"/>
</dbReference>
<evidence type="ECO:0000256" key="5">
    <source>
        <dbReference type="ARBA" id="ARBA00035014"/>
    </source>
</evidence>
<sequence>MIKKQTLVKKLVEEIENNNLAIFAGAGLSVGAGFVDWRNLLRDLADEIGLDVDKEYDLISLAQYHTNEKGGNRSEINKLILNEFSHNKNITENHKILARLPIDTYWTTNYDSLIEKSLKESGKIVDIKHNVNQLPISIRNRDAVLYKMHGDYTDSTNAVLIKDDYEKYHLNRGEFFTALRGDLITKRFLFLGLSFSDPNIDYILSRIRSSYNENQPQHYCILKNTNKLKDEQQADFDYRKRKQELFIGDLKRVGIQTVLVDDYQEITEILLEVDKSQKRKTIFISGAAEDYAPYSQKEVESFVSSLTQEILKLGYRVVTGFGLGIGSSVISGAVKHLLENRLKINEDHLILRPFPQNEEGKQLWTLYRKDMISYAGISIFLFGNKIDSEGKVIDSNGMQEEFDISKTNGNTLLPVGGTGFMSRNLWENVSDNKDNHQTIDINSLAPSITDLETIKNNILTILKGIK</sequence>
<comment type="similarity">
    <text evidence="5">Belongs to the soluble Thoeris ThsA family.</text>
</comment>
<dbReference type="Pfam" id="PF13289">
    <property type="entry name" value="SIR2_2"/>
    <property type="match status" value="1"/>
</dbReference>
<dbReference type="SUPFAM" id="SSF52467">
    <property type="entry name" value="DHS-like NAD/FAD-binding domain"/>
    <property type="match status" value="1"/>
</dbReference>
<evidence type="ECO:0000256" key="2">
    <source>
        <dbReference type="ARBA" id="ARBA00023027"/>
    </source>
</evidence>
<evidence type="ECO:0000256" key="3">
    <source>
        <dbReference type="ARBA" id="ARBA00023118"/>
    </source>
</evidence>
<evidence type="ECO:0000256" key="8">
    <source>
        <dbReference type="PROSITE-ProRule" id="PRU00236"/>
    </source>
</evidence>
<keyword evidence="1" id="KW-0378">Hydrolase</keyword>
<comment type="catalytic activity">
    <reaction evidence="7">
        <text>NAD(+) + H2O = ADP-D-ribose + nicotinamide + H(+)</text>
        <dbReference type="Rhea" id="RHEA:16301"/>
        <dbReference type="ChEBI" id="CHEBI:15377"/>
        <dbReference type="ChEBI" id="CHEBI:15378"/>
        <dbReference type="ChEBI" id="CHEBI:17154"/>
        <dbReference type="ChEBI" id="CHEBI:57540"/>
        <dbReference type="ChEBI" id="CHEBI:57967"/>
        <dbReference type="EC" id="3.2.2.5"/>
    </reaction>
    <physiologicalReaction direction="left-to-right" evidence="7">
        <dbReference type="Rhea" id="RHEA:16302"/>
    </physiologicalReaction>
</comment>
<dbReference type="Proteomes" id="UP001620234">
    <property type="component" value="Unassembled WGS sequence"/>
</dbReference>
<keyword evidence="11" id="KW-1185">Reference proteome</keyword>
<dbReference type="InterPro" id="IPR029035">
    <property type="entry name" value="DHS-like_NAD/FAD-binding_dom"/>
</dbReference>
<dbReference type="Pfam" id="PF18185">
    <property type="entry name" value="STALD"/>
    <property type="match status" value="1"/>
</dbReference>